<reference evidence="12 13" key="1">
    <citation type="submission" date="2016-02" db="EMBL/GenBank/DDBJ databases">
        <title>Genome analysis of coral dinoflagellate symbionts highlights evolutionary adaptations to a symbiotic lifestyle.</title>
        <authorList>
            <person name="Aranda M."/>
            <person name="Li Y."/>
            <person name="Liew Y.J."/>
            <person name="Baumgarten S."/>
            <person name="Simakov O."/>
            <person name="Wilson M."/>
            <person name="Piel J."/>
            <person name="Ashoor H."/>
            <person name="Bougouffa S."/>
            <person name="Bajic V.B."/>
            <person name="Ryu T."/>
            <person name="Ravasi T."/>
            <person name="Bayer T."/>
            <person name="Micklem G."/>
            <person name="Kim H."/>
            <person name="Bhak J."/>
            <person name="Lajeunesse T.C."/>
            <person name="Voolstra C.R."/>
        </authorList>
    </citation>
    <scope>NUCLEOTIDE SEQUENCE [LARGE SCALE GENOMIC DNA]</scope>
    <source>
        <strain evidence="12 13">CCMP2467</strain>
    </source>
</reference>
<feature type="compositionally biased region" description="Pro residues" evidence="9">
    <location>
        <begin position="1911"/>
        <end position="1925"/>
    </location>
</feature>
<keyword evidence="2 10" id="KW-0812">Transmembrane</keyword>
<evidence type="ECO:0000313" key="12">
    <source>
        <dbReference type="EMBL" id="OLP90546.1"/>
    </source>
</evidence>
<dbReference type="InterPro" id="IPR022074">
    <property type="entry name" value="DUF3626"/>
</dbReference>
<dbReference type="InterPro" id="IPR002048">
    <property type="entry name" value="EF_hand_dom"/>
</dbReference>
<proteinExistence type="predicted"/>
<evidence type="ECO:0000256" key="8">
    <source>
        <dbReference type="SAM" id="Coils"/>
    </source>
</evidence>
<dbReference type="Gene3D" id="1.10.238.10">
    <property type="entry name" value="EF-hand"/>
    <property type="match status" value="1"/>
</dbReference>
<dbReference type="Pfam" id="PF00999">
    <property type="entry name" value="Na_H_Exchanger"/>
    <property type="match status" value="2"/>
</dbReference>
<keyword evidence="8" id="KW-0175">Coiled coil</keyword>
<evidence type="ECO:0000256" key="2">
    <source>
        <dbReference type="ARBA" id="ARBA00022692"/>
    </source>
</evidence>
<dbReference type="Gene3D" id="3.40.50.720">
    <property type="entry name" value="NAD(P)-binding Rossmann-like Domain"/>
    <property type="match status" value="1"/>
</dbReference>
<feature type="transmembrane region" description="Helical" evidence="10">
    <location>
        <begin position="875"/>
        <end position="894"/>
    </location>
</feature>
<evidence type="ECO:0000256" key="1">
    <source>
        <dbReference type="ARBA" id="ARBA00004141"/>
    </source>
</evidence>
<dbReference type="Pfam" id="PF13499">
    <property type="entry name" value="EF-hand_7"/>
    <property type="match status" value="1"/>
</dbReference>
<comment type="caution">
    <text evidence="12">The sequence shown here is derived from an EMBL/GenBank/DDBJ whole genome shotgun (WGS) entry which is preliminary data.</text>
</comment>
<dbReference type="Gene3D" id="1.20.1530.20">
    <property type="match status" value="2"/>
</dbReference>
<dbReference type="SUPFAM" id="SSF101898">
    <property type="entry name" value="NHL repeat"/>
    <property type="match status" value="1"/>
</dbReference>
<dbReference type="CDD" id="cd05819">
    <property type="entry name" value="NHL"/>
    <property type="match status" value="1"/>
</dbReference>
<dbReference type="InterPro" id="IPR018247">
    <property type="entry name" value="EF_Hand_1_Ca_BS"/>
</dbReference>
<organism evidence="12 13">
    <name type="scientific">Symbiodinium microadriaticum</name>
    <name type="common">Dinoflagellate</name>
    <name type="synonym">Zooxanthella microadriatica</name>
    <dbReference type="NCBI Taxonomy" id="2951"/>
    <lineage>
        <taxon>Eukaryota</taxon>
        <taxon>Sar</taxon>
        <taxon>Alveolata</taxon>
        <taxon>Dinophyceae</taxon>
        <taxon>Suessiales</taxon>
        <taxon>Symbiodiniaceae</taxon>
        <taxon>Symbiodinium</taxon>
    </lineage>
</organism>
<dbReference type="Pfam" id="PF02737">
    <property type="entry name" value="3HCDH_N"/>
    <property type="match status" value="1"/>
</dbReference>
<feature type="region of interest" description="Disordered" evidence="9">
    <location>
        <begin position="1907"/>
        <end position="1933"/>
    </location>
</feature>
<keyword evidence="13" id="KW-1185">Reference proteome</keyword>
<dbReference type="OrthoDB" id="418312at2759"/>
<dbReference type="GO" id="GO:0070403">
    <property type="term" value="F:NAD+ binding"/>
    <property type="evidence" value="ECO:0007669"/>
    <property type="project" value="InterPro"/>
</dbReference>
<dbReference type="PROSITE" id="PS51125">
    <property type="entry name" value="NHL"/>
    <property type="match status" value="1"/>
</dbReference>
<dbReference type="PANTHER" id="PTHR46157:SF4">
    <property type="entry name" value="K(+) EFFLUX ANTIPORTER 3, CHLOROPLASTIC"/>
    <property type="match status" value="1"/>
</dbReference>
<comment type="subcellular location">
    <subcellularLocation>
        <location evidence="1">Membrane</location>
        <topology evidence="1">Multi-pass membrane protein</topology>
    </subcellularLocation>
</comment>
<dbReference type="GO" id="GO:0006631">
    <property type="term" value="P:fatty acid metabolic process"/>
    <property type="evidence" value="ECO:0007669"/>
    <property type="project" value="InterPro"/>
</dbReference>
<dbReference type="Proteomes" id="UP000186817">
    <property type="component" value="Unassembled WGS sequence"/>
</dbReference>
<dbReference type="InterPro" id="IPR036291">
    <property type="entry name" value="NAD(P)-bd_dom_sf"/>
</dbReference>
<dbReference type="PROSITE" id="PS50222">
    <property type="entry name" value="EF_HAND_2"/>
    <property type="match status" value="2"/>
</dbReference>
<keyword evidence="5 10" id="KW-1133">Transmembrane helix</keyword>
<feature type="domain" description="EF-hand" evidence="11">
    <location>
        <begin position="1019"/>
        <end position="1054"/>
    </location>
</feature>
<evidence type="ECO:0000256" key="4">
    <source>
        <dbReference type="ARBA" id="ARBA00022837"/>
    </source>
</evidence>
<feature type="transmembrane region" description="Helical" evidence="10">
    <location>
        <begin position="1500"/>
        <end position="1518"/>
    </location>
</feature>
<evidence type="ECO:0000256" key="5">
    <source>
        <dbReference type="ARBA" id="ARBA00022989"/>
    </source>
</evidence>
<feature type="transmembrane region" description="Helical" evidence="10">
    <location>
        <begin position="802"/>
        <end position="824"/>
    </location>
</feature>
<dbReference type="Pfam" id="PF12294">
    <property type="entry name" value="DUF3626"/>
    <property type="match status" value="1"/>
</dbReference>
<feature type="repeat" description="NHL" evidence="7">
    <location>
        <begin position="2179"/>
        <end position="2218"/>
    </location>
</feature>
<dbReference type="Gene3D" id="2.120.10.30">
    <property type="entry name" value="TolB, C-terminal domain"/>
    <property type="match status" value="1"/>
</dbReference>
<evidence type="ECO:0000256" key="3">
    <source>
        <dbReference type="ARBA" id="ARBA00022737"/>
    </source>
</evidence>
<accession>A0A1Q9D629</accession>
<dbReference type="InterPro" id="IPR011992">
    <property type="entry name" value="EF-hand-dom_pair"/>
</dbReference>
<evidence type="ECO:0000313" key="13">
    <source>
        <dbReference type="Proteomes" id="UP000186817"/>
    </source>
</evidence>
<feature type="transmembrane region" description="Helical" evidence="10">
    <location>
        <begin position="844"/>
        <end position="863"/>
    </location>
</feature>
<feature type="region of interest" description="Disordered" evidence="9">
    <location>
        <begin position="638"/>
        <end position="666"/>
    </location>
</feature>
<dbReference type="PROSITE" id="PS00018">
    <property type="entry name" value="EF_HAND_1"/>
    <property type="match status" value="1"/>
</dbReference>
<gene>
    <name evidence="12" type="primary">KEA2</name>
    <name evidence="12" type="ORF">AK812_SmicGene27902</name>
</gene>
<dbReference type="SUPFAM" id="SSF47473">
    <property type="entry name" value="EF-hand"/>
    <property type="match status" value="1"/>
</dbReference>
<dbReference type="GO" id="GO:1902600">
    <property type="term" value="P:proton transmembrane transport"/>
    <property type="evidence" value="ECO:0007669"/>
    <property type="project" value="InterPro"/>
</dbReference>
<dbReference type="CDD" id="cd00051">
    <property type="entry name" value="EFh"/>
    <property type="match status" value="1"/>
</dbReference>
<feature type="transmembrane region" description="Helical" evidence="10">
    <location>
        <begin position="685"/>
        <end position="706"/>
    </location>
</feature>
<feature type="transmembrane region" description="Helical" evidence="10">
    <location>
        <begin position="1593"/>
        <end position="1616"/>
    </location>
</feature>
<feature type="coiled-coil region" evidence="8">
    <location>
        <begin position="967"/>
        <end position="994"/>
    </location>
</feature>
<dbReference type="SUPFAM" id="SSF51735">
    <property type="entry name" value="NAD(P)-binding Rossmann-fold domains"/>
    <property type="match status" value="1"/>
</dbReference>
<feature type="compositionally biased region" description="Basic and acidic residues" evidence="9">
    <location>
        <begin position="656"/>
        <end position="666"/>
    </location>
</feature>
<evidence type="ECO:0000259" key="11">
    <source>
        <dbReference type="PROSITE" id="PS50222"/>
    </source>
</evidence>
<keyword evidence="6 10" id="KW-0472">Membrane</keyword>
<feature type="transmembrane region" description="Helical" evidence="10">
    <location>
        <begin position="1530"/>
        <end position="1551"/>
    </location>
</feature>
<name>A0A1Q9D629_SYMMI</name>
<dbReference type="InterPro" id="IPR038770">
    <property type="entry name" value="Na+/solute_symporter_sf"/>
</dbReference>
<dbReference type="InterPro" id="IPR006176">
    <property type="entry name" value="3-OHacyl-CoA_DH_NAD-bd"/>
</dbReference>
<feature type="transmembrane region" description="Helical" evidence="10">
    <location>
        <begin position="1786"/>
        <end position="1810"/>
    </location>
</feature>
<dbReference type="EMBL" id="LSRX01000706">
    <property type="protein sequence ID" value="OLP90546.1"/>
    <property type="molecule type" value="Genomic_DNA"/>
</dbReference>
<sequence>MTALLSAPRIVPLLAGGSVAVAGGCLAVAELRRELPEPCKVVKAQLSDPVVQQGLGFKAAPWSVRLWHGQPQPTASEAPKWGVLAVATCGGCMVRRLVCRSHAPNDTLLARPPARKWLRRAVWSSVAFLAAFCFRQKAAVAAGAAALTKTCLLNWLKAGRHFVNSSIDDLLILLFATTLIVPLMKKLRTSPLPKFEGQDALISDTLRIHASPVLVRLAMSLPDDRSGTVRADDFWKAVVKKDVAVRTVESIHGMNLCSAPAERWGGIAPLPGPTQGFAMAEAADTINVAVIGAGFLGARIITEMLLLGNHVAVYDANIAKQRDPQTALNETVGGILMECDRQGLLGMAEMASPKGGKWTPYAKEPARQAKACQSVAEAATRAHIVLEAVPDKLEIKSKVFAEAVSTARPGAVLATNTLSIPLRKIQEAVMSEVTGSSGRALPESLRPRVMGLRFLSPVVFVPFVEVTLSAEQEKGADKEDLTGMLRKWGKACFICDIQGAVDSVDQDRIDFIRVARERLRLDTSTAQRRQIAEAKLRAAIRLGPEVVHRTTSSELFTESKCCICLDAVCHAWPRHCQVALLQRTRLNDNALPALEKAAPRLPQETYGHHFSETTSHGLILGNQPKLVPLSSNGFKTAQREAKVPVPKNPSEAQAEPPKRETKDVKRSPNIWDDKVWGKYQVTQPIIGFLLIGLILGPAGADVIRHIEVSHRIADFGIIFFLFETGLELSVKKVVSMRGDVFGLGMAQFLITGGLLSLLSPLISSQLSTGASLLMGGGLALSSSAFALQLLRDKRQLGTRFGRASLGVLLFQDMAVVPLLVLAPLLGDPGGAALPVAIAESFGKAVLALGIVVATGHFFLRPLLAFVKRSDSSEAFLAVTLGTVLLSSSLTQAFGLSETLGAFVGGVLVAETDYKHQIECVGSSSMPGKAAKDRLYETLAQHRYLDSTHHALNEYVRQIRQASEDPAAGDVEDLLDRLEQEVKAEEETLARAFNLFDNQKTGELEKNDLKSMNRYLGFPSEDEDIRRLLKMIDTDGSGKISFDEFQEYVGKMGGSGKLFEERQKRIKQKLGYDLHESADTEAISAQLTSAGIDREAQAYWKMVVQQSEFQEAAKLRDCQQKAVKHIRALAKKNHQQALPELQKRVASLRFQEDDLWLTLAWIRELAPVIIHVNLDKMLPFMEKDGSVGKDRPKYGVQNVMNDHRGVVRCSQYGDSYLILKDVRLRCTFSPEDSANLKGDKLAVLDFYAHVLLQYDVAELSETIKVATSKDAALLGDSDKVGKMKYKEAQIHGEVDLRRHVERLVAHTRHRGTSEGARIQAMCKQKGFGFSWMDEEQERMRKESIGQLGGAAWQKRLQQLQEDGGELEVPEGYCKVGCGRRVAPGVTRAGRQFTTCCRGCIMGFGHDLRCGRIDASKVGPGLCKNGCGLKVAPGVDSKGRPLTTCCKGCALGMAHDRFCQKAPPKDSVTSGYAKPLESSGLCKIGCGRKVAPSIPHPVADIAPFRGMLLGLFFVTVGFSFDLSVLTHHWLTVVPLLLAVLVLKALVVLVLGLWHGLSDASSLQASALLAPGGEFALVLFRLAEHVGIMPSNAATILVTTSVISMAVTPLLAAGADGVARRLRQRRGMRNLEGQDQRAAADVQKITKSGDGFVAICGYNMIGRTVCNLLDQEGEAQYIVFEDDPAVATEASVFDYSKMAWPVWPALLAVVLGRAQEVPLLCANVTQSGFDPDCLPTEIRDFSDVGEVGKEPPYIYLQWMLAETCGVHLAEFKTQFATLPQVLSRGMKSVFVNFFVYAIGNFLAVGVMSVFYVAPLGRRCWGLFRVGSMGYKRFVGFPWIGREEPISCKWFPTMYAPAPPPPAADDALLRDFLAPSPVQQVQDDALLTSFLGDSQPKAPPGDDLVLESFFSTAAPPAPPGPPNPPPPPSNFAVSLPPGPPPPYAACAPSPSLDSLRTLPPDTSASEFWAPMRILAPSFRQRRQDESSRHLRSRSSPTLFSVQEEADMARSEDDRLLKAILDDALDPIPGQWAGPCRTSSSVARHPPTPQRFQESRDDVALSHILASPRPKSGQKSAALTRLLQSIDRTGRTASDDDALLSALGWSSARTSSRAERACRDDLSHVLESLTPSAKDDMALAKALGQRPPPPKMPRSILLSLVSDMISNKMAKRRASNAEVFAGGRGRGARLDQLCRPVGLTVANDGSVFVADCGNCRLLKYSGPATVSAVLGGPNTHSWFSPIDVTFSEAGLGSVIVTAGSGVHLGSFQDQSLTLIADGCLPSGIALQQDGSLLFADAYDHCIVQCVWKGGALRRIVAGAASNQAAVGQDLSRLHRPFGIVTQADGAVFIADSGNHRILKWMPGSSRGELVAGGNGRGRELNQLNYPRGITLDFNGDLLVADTFNHRVLRWRQGASTGELVFGRDHGPKLDQLNRPTAVELLRSTRQLLIADSGNHRILSVNF</sequence>
<keyword evidence="4" id="KW-0106">Calcium</keyword>
<feature type="region of interest" description="Disordered" evidence="9">
    <location>
        <begin position="2030"/>
        <end position="2050"/>
    </location>
</feature>
<evidence type="ECO:0000256" key="7">
    <source>
        <dbReference type="PROSITE-ProRule" id="PRU00504"/>
    </source>
</evidence>
<feature type="domain" description="EF-hand" evidence="11">
    <location>
        <begin position="983"/>
        <end position="1018"/>
    </location>
</feature>
<dbReference type="SMART" id="SM00054">
    <property type="entry name" value="EFh"/>
    <property type="match status" value="2"/>
</dbReference>
<evidence type="ECO:0000256" key="9">
    <source>
        <dbReference type="SAM" id="MobiDB-lite"/>
    </source>
</evidence>
<dbReference type="GO" id="GO:0015297">
    <property type="term" value="F:antiporter activity"/>
    <property type="evidence" value="ECO:0007669"/>
    <property type="project" value="InterPro"/>
</dbReference>
<dbReference type="Pfam" id="PF01436">
    <property type="entry name" value="NHL"/>
    <property type="match status" value="2"/>
</dbReference>
<dbReference type="GO" id="GO:0016020">
    <property type="term" value="C:membrane"/>
    <property type="evidence" value="ECO:0007669"/>
    <property type="project" value="UniProtKB-SubCell"/>
</dbReference>
<evidence type="ECO:0000256" key="10">
    <source>
        <dbReference type="SAM" id="Phobius"/>
    </source>
</evidence>
<feature type="transmembrane region" description="Helical" evidence="10">
    <location>
        <begin position="768"/>
        <end position="790"/>
    </location>
</feature>
<dbReference type="PANTHER" id="PTHR46157">
    <property type="entry name" value="K(+) EFFLUX ANTIPORTER 3, CHLOROPLASTIC"/>
    <property type="match status" value="1"/>
</dbReference>
<dbReference type="GO" id="GO:0005509">
    <property type="term" value="F:calcium ion binding"/>
    <property type="evidence" value="ECO:0007669"/>
    <property type="project" value="InterPro"/>
</dbReference>
<keyword evidence="3" id="KW-0677">Repeat</keyword>
<protein>
    <submittedName>
        <fullName evidence="12">K(+) efflux antiporter 2, chloroplastic</fullName>
    </submittedName>
</protein>
<dbReference type="InterPro" id="IPR001258">
    <property type="entry name" value="NHL_repeat"/>
</dbReference>
<dbReference type="InterPro" id="IPR006153">
    <property type="entry name" value="Cation/H_exchanger_TM"/>
</dbReference>
<feature type="transmembrane region" description="Helical" evidence="10">
    <location>
        <begin position="740"/>
        <end position="762"/>
    </location>
</feature>
<dbReference type="InterPro" id="IPR011042">
    <property type="entry name" value="6-blade_b-propeller_TolB-like"/>
</dbReference>
<evidence type="ECO:0000256" key="6">
    <source>
        <dbReference type="ARBA" id="ARBA00023136"/>
    </source>
</evidence>